<sequence>MTGAKLWRFRYRFLGKASMLSLSEYPMISLAQARKMVEEQKLLPSQNIDPAKYKIEEKKIKLAAETTFKEVALEW</sequence>
<organism evidence="4 5">
    <name type="scientific">Acinetobacter rudis CIP 110305</name>
    <dbReference type="NCBI Taxonomy" id="421052"/>
    <lineage>
        <taxon>Bacteria</taxon>
        <taxon>Pseudomonadati</taxon>
        <taxon>Pseudomonadota</taxon>
        <taxon>Gammaproteobacteria</taxon>
        <taxon>Moraxellales</taxon>
        <taxon>Moraxellaceae</taxon>
        <taxon>Acinetobacter</taxon>
    </lineage>
</organism>
<dbReference type="InterPro" id="IPR038488">
    <property type="entry name" value="Integrase_DNA-bd_sf"/>
</dbReference>
<keyword evidence="5" id="KW-1185">Reference proteome</keyword>
<gene>
    <name evidence="4" type="ORF">F945_01401</name>
</gene>
<dbReference type="GO" id="GO:0015074">
    <property type="term" value="P:DNA integration"/>
    <property type="evidence" value="ECO:0007669"/>
    <property type="project" value="UniProtKB-KW"/>
</dbReference>
<dbReference type="InterPro" id="IPR050808">
    <property type="entry name" value="Phage_Integrase"/>
</dbReference>
<evidence type="ECO:0000313" key="5">
    <source>
        <dbReference type="Proteomes" id="UP000014568"/>
    </source>
</evidence>
<protein>
    <recommendedName>
        <fullName evidence="3">Integrase DNA-binding domain-containing protein</fullName>
    </recommendedName>
</protein>
<keyword evidence="2" id="KW-0229">DNA integration</keyword>
<dbReference type="HOGENOM" id="CLU_027562_45_6_6"/>
<dbReference type="PANTHER" id="PTHR30629:SF2">
    <property type="entry name" value="PROPHAGE INTEGRASE INTS-RELATED"/>
    <property type="match status" value="1"/>
</dbReference>
<reference evidence="4 5" key="1">
    <citation type="submission" date="2013-06" db="EMBL/GenBank/DDBJ databases">
        <title>The Genome Sequence of Acinetobacter rudis CIP 110305.</title>
        <authorList>
            <consortium name="The Broad Institute Genome Sequencing Platform"/>
            <consortium name="The Broad Institute Genome Sequencing Center for Infectious Disease"/>
            <person name="Cerqueira G."/>
            <person name="Feldgarden M."/>
            <person name="Courvalin P."/>
            <person name="Perichon B."/>
            <person name="Grillot-Courvalin C."/>
            <person name="Clermont D."/>
            <person name="Rocha E."/>
            <person name="Yoon E.-J."/>
            <person name="Nemec A."/>
            <person name="Young S.K."/>
            <person name="Zeng Q."/>
            <person name="Gargeya S."/>
            <person name="Fitzgerald M."/>
            <person name="Abouelleil A."/>
            <person name="Alvarado L."/>
            <person name="Berlin A.M."/>
            <person name="Chapman S.B."/>
            <person name="Dewar J."/>
            <person name="Goldberg J."/>
            <person name="Griggs A."/>
            <person name="Gujja S."/>
            <person name="Hansen M."/>
            <person name="Howarth C."/>
            <person name="Imamovic A."/>
            <person name="Larimer J."/>
            <person name="McCowan C."/>
            <person name="Murphy C."/>
            <person name="Pearson M."/>
            <person name="Priest M."/>
            <person name="Roberts A."/>
            <person name="Saif S."/>
            <person name="Shea T."/>
            <person name="Sykes S."/>
            <person name="Wortman J."/>
            <person name="Nusbaum C."/>
            <person name="Birren B."/>
        </authorList>
    </citation>
    <scope>NUCLEOTIDE SEQUENCE [LARGE SCALE GENOMIC DNA]</scope>
    <source>
        <strain evidence="4 5">CIP 110305</strain>
    </source>
</reference>
<comment type="similarity">
    <text evidence="1">Belongs to the 'phage' integrase family.</text>
</comment>
<feature type="domain" description="Integrase DNA-binding" evidence="3">
    <location>
        <begin position="2"/>
        <end position="55"/>
    </location>
</feature>
<dbReference type="eggNOG" id="COG0582">
    <property type="taxonomic scope" value="Bacteria"/>
</dbReference>
<accession>S3NK50</accession>
<dbReference type="AlphaFoldDB" id="S3NK50"/>
<evidence type="ECO:0000313" key="4">
    <source>
        <dbReference type="EMBL" id="EPF74634.1"/>
    </source>
</evidence>
<evidence type="ECO:0000256" key="1">
    <source>
        <dbReference type="ARBA" id="ARBA00008857"/>
    </source>
</evidence>
<dbReference type="InterPro" id="IPR025166">
    <property type="entry name" value="Integrase_DNA_bind_dom"/>
</dbReference>
<name>S3NK50_9GAMM</name>
<proteinExistence type="inferred from homology"/>
<dbReference type="Gene3D" id="3.30.160.390">
    <property type="entry name" value="Integrase, DNA-binding domain"/>
    <property type="match status" value="1"/>
</dbReference>
<dbReference type="Proteomes" id="UP000014568">
    <property type="component" value="Unassembled WGS sequence"/>
</dbReference>
<dbReference type="EMBL" id="ATGI01000017">
    <property type="protein sequence ID" value="EPF74634.1"/>
    <property type="molecule type" value="Genomic_DNA"/>
</dbReference>
<evidence type="ECO:0000259" key="3">
    <source>
        <dbReference type="Pfam" id="PF13356"/>
    </source>
</evidence>
<dbReference type="Pfam" id="PF13356">
    <property type="entry name" value="Arm-DNA-bind_3"/>
    <property type="match status" value="1"/>
</dbReference>
<comment type="caution">
    <text evidence="4">The sequence shown here is derived from an EMBL/GenBank/DDBJ whole genome shotgun (WGS) entry which is preliminary data.</text>
</comment>
<dbReference type="PANTHER" id="PTHR30629">
    <property type="entry name" value="PROPHAGE INTEGRASE"/>
    <property type="match status" value="1"/>
</dbReference>
<dbReference type="PATRIC" id="fig|421052.3.peg.1364"/>
<evidence type="ECO:0000256" key="2">
    <source>
        <dbReference type="ARBA" id="ARBA00022908"/>
    </source>
</evidence>
<dbReference type="STRING" id="632955.GCA_000829675_00982"/>